<dbReference type="OrthoDB" id="6048299at2"/>
<evidence type="ECO:0000259" key="4">
    <source>
        <dbReference type="PROSITE" id="PS51109"/>
    </source>
</evidence>
<dbReference type="Pfam" id="PF07501">
    <property type="entry name" value="G5"/>
    <property type="match status" value="1"/>
</dbReference>
<organism evidence="5 6">
    <name type="scientific">Actinomadura hallensis</name>
    <dbReference type="NCBI Taxonomy" id="337895"/>
    <lineage>
        <taxon>Bacteria</taxon>
        <taxon>Bacillati</taxon>
        <taxon>Actinomycetota</taxon>
        <taxon>Actinomycetes</taxon>
        <taxon>Streptosporangiales</taxon>
        <taxon>Thermomonosporaceae</taxon>
        <taxon>Actinomadura</taxon>
    </lineage>
</organism>
<proteinExistence type="predicted"/>
<keyword evidence="1 3" id="KW-0732">Signal</keyword>
<feature type="signal peptide" evidence="3">
    <location>
        <begin position="1"/>
        <end position="21"/>
    </location>
</feature>
<dbReference type="AlphaFoldDB" id="A0A543IC25"/>
<dbReference type="PROSITE" id="PS51257">
    <property type="entry name" value="PROKAR_LIPOPROTEIN"/>
    <property type="match status" value="1"/>
</dbReference>
<gene>
    <name evidence="5" type="ORF">FHX41_1751</name>
</gene>
<dbReference type="EMBL" id="VFPO01000001">
    <property type="protein sequence ID" value="TQM68117.1"/>
    <property type="molecule type" value="Genomic_DNA"/>
</dbReference>
<dbReference type="RefSeq" id="WP_141967366.1">
    <property type="nucleotide sequence ID" value="NZ_VFPO01000001.1"/>
</dbReference>
<dbReference type="PROSITE" id="PS51109">
    <property type="entry name" value="G5"/>
    <property type="match status" value="1"/>
</dbReference>
<evidence type="ECO:0000256" key="2">
    <source>
        <dbReference type="SAM" id="MobiDB-lite"/>
    </source>
</evidence>
<dbReference type="Gene3D" id="2.20.230.10">
    <property type="entry name" value="Resuscitation-promoting factor rpfb"/>
    <property type="match status" value="1"/>
</dbReference>
<keyword evidence="6" id="KW-1185">Reference proteome</keyword>
<evidence type="ECO:0000256" key="3">
    <source>
        <dbReference type="SAM" id="SignalP"/>
    </source>
</evidence>
<evidence type="ECO:0000256" key="1">
    <source>
        <dbReference type="ARBA" id="ARBA00022729"/>
    </source>
</evidence>
<reference evidence="5 6" key="1">
    <citation type="submission" date="2019-06" db="EMBL/GenBank/DDBJ databases">
        <title>Sequencing the genomes of 1000 actinobacteria strains.</title>
        <authorList>
            <person name="Klenk H.-P."/>
        </authorList>
    </citation>
    <scope>NUCLEOTIDE SEQUENCE [LARGE SCALE GENOMIC DNA]</scope>
    <source>
        <strain evidence="5 6">DSM 45043</strain>
    </source>
</reference>
<evidence type="ECO:0000313" key="6">
    <source>
        <dbReference type="Proteomes" id="UP000316706"/>
    </source>
</evidence>
<comment type="caution">
    <text evidence="5">The sequence shown here is derived from an EMBL/GenBank/DDBJ whole genome shotgun (WGS) entry which is preliminary data.</text>
</comment>
<feature type="compositionally biased region" description="Low complexity" evidence="2">
    <location>
        <begin position="28"/>
        <end position="54"/>
    </location>
</feature>
<dbReference type="InterPro" id="IPR011098">
    <property type="entry name" value="G5_dom"/>
</dbReference>
<protein>
    <submittedName>
        <fullName evidence="5">Surface rod structure-forming protein G</fullName>
    </submittedName>
</protein>
<feature type="domain" description="G5" evidence="4">
    <location>
        <begin position="57"/>
        <end position="137"/>
    </location>
</feature>
<feature type="chain" id="PRO_5021763019" evidence="3">
    <location>
        <begin position="22"/>
        <end position="194"/>
    </location>
</feature>
<evidence type="ECO:0000313" key="5">
    <source>
        <dbReference type="EMBL" id="TQM68117.1"/>
    </source>
</evidence>
<name>A0A543IC25_9ACTN</name>
<accession>A0A543IC25</accession>
<dbReference type="SMART" id="SM01208">
    <property type="entry name" value="G5"/>
    <property type="match status" value="1"/>
</dbReference>
<feature type="region of interest" description="Disordered" evidence="2">
    <location>
        <begin position="28"/>
        <end position="60"/>
    </location>
</feature>
<dbReference type="Proteomes" id="UP000316706">
    <property type="component" value="Unassembled WGS sequence"/>
</dbReference>
<sequence length="194" mass="20376">MRRVFSVIAAISAMFVLGACNEDFGDPTAASSADTTASATPAASGGTATAAAEPTPTPPVVKRTVEKTRKIPYKTRRVNDPTLAKGKTRVKRRGVTGLKTLVYEVTYTDGKATDRKLLRQTVTRKPVARIIAVGTKQARQCHPNYSGACVPFASDVDCAGGSGDGPAYVRGPVRIVGADVYDLDRDGDGIACES</sequence>